<comment type="caution">
    <text evidence="1">The sequence shown here is derived from an EMBL/GenBank/DDBJ whole genome shotgun (WGS) entry which is preliminary data.</text>
</comment>
<dbReference type="AlphaFoldDB" id="A0A2P5DYZ1"/>
<keyword evidence="2" id="KW-1185">Reference proteome</keyword>
<sequence length="116" mass="13070">MDFLMEDVIGTLQTTGETLELIWDKSLADMTEEGTATEDEKGTASSGLEKHKDTDIAVLMGIIYSMVKQDYSMQEKIVSALSLKSSSEELESYSLMWSLRPFINDDIMHQAWKLVP</sequence>
<dbReference type="Proteomes" id="UP000237105">
    <property type="component" value="Unassembled WGS sequence"/>
</dbReference>
<name>A0A2P5DYZ1_PARAD</name>
<protein>
    <submittedName>
        <fullName evidence="1">Uncharacterized protein</fullName>
    </submittedName>
</protein>
<reference evidence="2" key="1">
    <citation type="submission" date="2016-06" db="EMBL/GenBank/DDBJ databases">
        <title>Parallel loss of symbiosis genes in relatives of nitrogen-fixing non-legume Parasponia.</title>
        <authorList>
            <person name="Van Velzen R."/>
            <person name="Holmer R."/>
            <person name="Bu F."/>
            <person name="Rutten L."/>
            <person name="Van Zeijl A."/>
            <person name="Liu W."/>
            <person name="Santuari L."/>
            <person name="Cao Q."/>
            <person name="Sharma T."/>
            <person name="Shen D."/>
            <person name="Roswanjaya Y."/>
            <person name="Wardhani T."/>
            <person name="Kalhor M.S."/>
            <person name="Jansen J."/>
            <person name="Van den Hoogen J."/>
            <person name="Gungor B."/>
            <person name="Hartog M."/>
            <person name="Hontelez J."/>
            <person name="Verver J."/>
            <person name="Yang W.-C."/>
            <person name="Schijlen E."/>
            <person name="Repin R."/>
            <person name="Schilthuizen M."/>
            <person name="Schranz E."/>
            <person name="Heidstra R."/>
            <person name="Miyata K."/>
            <person name="Fedorova E."/>
            <person name="Kohlen W."/>
            <person name="Bisseling T."/>
            <person name="Smit S."/>
            <person name="Geurts R."/>
        </authorList>
    </citation>
    <scope>NUCLEOTIDE SEQUENCE [LARGE SCALE GENOMIC DNA]</scope>
    <source>
        <strain evidence="2">cv. WU1-14</strain>
    </source>
</reference>
<dbReference type="STRING" id="3476.A0A2P5DYZ1"/>
<gene>
    <name evidence="1" type="ORF">PanWU01x14_017700</name>
</gene>
<organism evidence="1 2">
    <name type="scientific">Parasponia andersonii</name>
    <name type="common">Sponia andersonii</name>
    <dbReference type="NCBI Taxonomy" id="3476"/>
    <lineage>
        <taxon>Eukaryota</taxon>
        <taxon>Viridiplantae</taxon>
        <taxon>Streptophyta</taxon>
        <taxon>Embryophyta</taxon>
        <taxon>Tracheophyta</taxon>
        <taxon>Spermatophyta</taxon>
        <taxon>Magnoliopsida</taxon>
        <taxon>eudicotyledons</taxon>
        <taxon>Gunneridae</taxon>
        <taxon>Pentapetalae</taxon>
        <taxon>rosids</taxon>
        <taxon>fabids</taxon>
        <taxon>Rosales</taxon>
        <taxon>Cannabaceae</taxon>
        <taxon>Parasponia</taxon>
    </lineage>
</organism>
<evidence type="ECO:0000313" key="1">
    <source>
        <dbReference type="EMBL" id="PON78512.1"/>
    </source>
</evidence>
<proteinExistence type="predicted"/>
<dbReference type="EMBL" id="JXTB01000008">
    <property type="protein sequence ID" value="PON78512.1"/>
    <property type="molecule type" value="Genomic_DNA"/>
</dbReference>
<accession>A0A2P5DYZ1</accession>
<evidence type="ECO:0000313" key="2">
    <source>
        <dbReference type="Proteomes" id="UP000237105"/>
    </source>
</evidence>
<dbReference type="OrthoDB" id="744228at2759"/>
<dbReference type="PANTHER" id="PTHR35305">
    <property type="entry name" value="FAD-BINDING PROTEIN"/>
    <property type="match status" value="1"/>
</dbReference>
<dbReference type="PANTHER" id="PTHR35305:SF2">
    <property type="entry name" value="FAD-BINDING PROTEIN"/>
    <property type="match status" value="1"/>
</dbReference>